<evidence type="ECO:0000313" key="2">
    <source>
        <dbReference type="EMBL" id="MPM78666.1"/>
    </source>
</evidence>
<sequence length="53" mass="6246">MPQTIQEVERRIVTDWLPSSGYEFAEGVDVEVYLDNDPSNQSFEVWMPIRKSR</sequence>
<comment type="caution">
    <text evidence="2">The sequence shown here is derived from an EMBL/GenBank/DDBJ whole genome shotgun (WGS) entry which is preliminary data.</text>
</comment>
<reference evidence="2" key="1">
    <citation type="submission" date="2019-08" db="EMBL/GenBank/DDBJ databases">
        <authorList>
            <person name="Kucharzyk K."/>
            <person name="Murdoch R.W."/>
            <person name="Higgins S."/>
            <person name="Loffler F."/>
        </authorList>
    </citation>
    <scope>NUCLEOTIDE SEQUENCE</scope>
</reference>
<dbReference type="SUPFAM" id="SSF55136">
    <property type="entry name" value="Probable bacterial effector-binding domain"/>
    <property type="match status" value="1"/>
</dbReference>
<organism evidence="2">
    <name type="scientific">bioreactor metagenome</name>
    <dbReference type="NCBI Taxonomy" id="1076179"/>
    <lineage>
        <taxon>unclassified sequences</taxon>
        <taxon>metagenomes</taxon>
        <taxon>ecological metagenomes</taxon>
    </lineage>
</organism>
<evidence type="ECO:0000259" key="1">
    <source>
        <dbReference type="Pfam" id="PF06445"/>
    </source>
</evidence>
<dbReference type="EMBL" id="VSSQ01028799">
    <property type="protein sequence ID" value="MPM78666.1"/>
    <property type="molecule type" value="Genomic_DNA"/>
</dbReference>
<dbReference type="AlphaFoldDB" id="A0A645CNQ5"/>
<protein>
    <recommendedName>
        <fullName evidence="1">GyrI-like small molecule binding domain-containing protein</fullName>
    </recommendedName>
</protein>
<gene>
    <name evidence="2" type="ORF">SDC9_125677</name>
</gene>
<feature type="domain" description="GyrI-like small molecule binding" evidence="1">
    <location>
        <begin position="4"/>
        <end position="50"/>
    </location>
</feature>
<proteinExistence type="predicted"/>
<name>A0A645CNQ5_9ZZZZ</name>
<dbReference type="InterPro" id="IPR029442">
    <property type="entry name" value="GyrI-like"/>
</dbReference>
<dbReference type="Pfam" id="PF06445">
    <property type="entry name" value="GyrI-like"/>
    <property type="match status" value="1"/>
</dbReference>
<dbReference type="InterPro" id="IPR011256">
    <property type="entry name" value="Reg_factor_effector_dom_sf"/>
</dbReference>
<dbReference type="Gene3D" id="3.20.80.10">
    <property type="entry name" value="Regulatory factor, effector binding domain"/>
    <property type="match status" value="1"/>
</dbReference>
<accession>A0A645CNQ5</accession>